<evidence type="ECO:0000256" key="1">
    <source>
        <dbReference type="ARBA" id="ARBA00022581"/>
    </source>
</evidence>
<evidence type="ECO:0000256" key="7">
    <source>
        <dbReference type="ARBA" id="ARBA00022879"/>
    </source>
</evidence>
<evidence type="ECO:0000256" key="11">
    <source>
        <dbReference type="ARBA" id="ARBA00023136"/>
    </source>
</evidence>
<dbReference type="InterPro" id="IPR043614">
    <property type="entry name" value="Spike_S2_CoV_C"/>
</dbReference>
<dbReference type="GO" id="GO:0019031">
    <property type="term" value="C:viral envelope"/>
    <property type="evidence" value="ECO:0007669"/>
    <property type="project" value="UniProtKB-KW"/>
</dbReference>
<keyword evidence="5" id="KW-0946">Virion</keyword>
<evidence type="ECO:0000256" key="14">
    <source>
        <dbReference type="SAM" id="Phobius"/>
    </source>
</evidence>
<evidence type="ECO:0000256" key="10">
    <source>
        <dbReference type="ARBA" id="ARBA00023054"/>
    </source>
</evidence>
<dbReference type="SMR" id="A0A0K2BM62"/>
<sequence length="1481" mass="165515">MKIVLFITLLSVVSCDEESYEAQPNDNPAKFNISSNSRFEANMYNFLQTWDIPPGTETSFGRVIYHYCGQSVNSNTDCAWYNLRWQPGSGFKEKFLSSAGLGITNVHGFYFDVREHDENNRWETWDRVGLAVTIYGSSYYDLFMILEDGFSDDSLSIAVKICHWTSGNSTSLGGNRYNLHIGDTSDCVFNHRFALDSKLITTDIYGFQWTETYINIYLGGTISRVWIDNTWDKVDVKISSNWNAKTNYGYYVQFVNKTTYYTYNNTGGTGVNQLQLGLCEDDFCAGYVTNVFTPVNGKIPGDFSFNNWFLLSDKSTIVQGRVVSSQPVYVECLRPVPSWSNNSAIVSFDNDTFCPQASADVLRFNLNFSGEVFHPNATADDQIIFTFEDNSTAEISCYNGANVTDPTIGFNTTSQIPFGGTADPYLCFVNFSTAALDNQFLGILPPTIREMAFGRDGSIFINGYKYFNMPPIKSINFAISAVEYYGFWTIAYTKYTDVMVDVNGTSITRLFYCDSPLNRIKCQQMKHELPDGFYSANSLVKKNLPKTFVTTPQFYNGMNVTLHVILNDTSAGTKVVGFERYELEQIADILFEIPQNQDGEVKNVTNFCVQTRQLAFFFKYTSLQGLYSISNTVWLKNYDCPFSPQQFNNYLQFETLCFDTNPSVAGCKWAVMHSPIWNTQFATITVTYKEGAQITTMPKPQLGFRDVSFKVEGECTDYNIYGFQGTGIIRKTESKLVAGLFYTSASGDLLAFKNSTTGEIFTVVPCDLTAQAAVINDEIVGAITSINQTDLFEFVNHTHTVRRVRRAVQTGTTITAYSMPQFYYITKWNNDTSENCTSVITYSSFAICNTGEIKFVNVTKVEAVEDGIGTVKPISTGNITIPKNFTVAVQAEYIQIQVKPVVVDCAKYVCNGNNHCNRLLTQYTSACQNIENALNLGARLESLMLNEMITVSDSSLELATIEKFNTTVVGGEKLGGIYFDGLKDVLPAQPGGRSAIEDLLFNKVVTSGLGTVDEDYKKCSAGTDIADLVCAQYYNGVMVLPGVVDDNKMAMYTASLIGGMAMGSITSAVAIPFAMQVQARLNYVALQTDVLQENQKILANAFNNAMGNITLALGQVSDAISTVSEGFNTMASALTKIQSVVNQQGNALSQLTQQLQNNFQAISSSIAEIYNRLEKVEADAQVDRLITGRLAALNAYVAQTLTQYTEVKASRQLAMEKVNECVKSQSDRYGFCGNGTHLFSLANAAPDGLLFLHTVLLPTEWEEVTAWSGICVNDTYAYVLKDFKSSIFSYSGTYMITPRNMFQPRKPQMSDFVQITSCEVTFLNTTYTTFEEIVIDYIDINKTISDMLEQYSPNFTIPDFTEGLEIFNQTKLNLTAEIDELQVRADNLTVIAHNLQEYIDNLNKTLVDLEWLNRIETYVKWPWYVWLLIGLVVIFCIPLLLFCCCSTGCCGCFGCIGSCCHSMCSRRQFESYEPIEKVHIH</sequence>
<dbReference type="InterPro" id="IPR002552">
    <property type="entry name" value="Spike_S2_CoV"/>
</dbReference>
<dbReference type="PROSITE" id="PS51257">
    <property type="entry name" value="PROKAR_LIPOPROTEIN"/>
    <property type="match status" value="1"/>
</dbReference>
<dbReference type="GO" id="GO:0046813">
    <property type="term" value="P:receptor-mediated virion attachment to host cell"/>
    <property type="evidence" value="ECO:0007669"/>
    <property type="project" value="InterPro"/>
</dbReference>
<keyword evidence="9" id="KW-0843">Virulence</keyword>
<dbReference type="SUPFAM" id="SSF111474">
    <property type="entry name" value="Coronavirus S2 glycoprotein"/>
    <property type="match status" value="2"/>
</dbReference>
<organism evidence="17 18">
    <name type="scientific">Alphacoronavirus 1</name>
    <dbReference type="NCBI Taxonomy" id="693997"/>
    <lineage>
        <taxon>Viruses</taxon>
        <taxon>Riboviria</taxon>
        <taxon>Orthornavirae</taxon>
        <taxon>Pisuviricota</taxon>
        <taxon>Pisoniviricetes</taxon>
        <taxon>Nidovirales</taxon>
        <taxon>Cornidovirineae</taxon>
        <taxon>Coronaviridae</taxon>
        <taxon>Orthocoronavirinae</taxon>
        <taxon>Alphacoronavirus</taxon>
        <taxon>Tegacovirus</taxon>
        <taxon>Alphacoronavirus suis</taxon>
    </lineage>
</organism>
<keyword evidence="4" id="KW-1161">Viral attachment to host cell</keyword>
<keyword evidence="8 14" id="KW-1133">Transmembrane helix</keyword>
<proteinExistence type="predicted"/>
<accession>A0A0K2BM62</accession>
<evidence type="ECO:0000259" key="16">
    <source>
        <dbReference type="PROSITE" id="PS51924"/>
    </source>
</evidence>
<evidence type="ECO:0000259" key="15">
    <source>
        <dbReference type="PROSITE" id="PS51923"/>
    </source>
</evidence>
<evidence type="ECO:0000313" key="18">
    <source>
        <dbReference type="Proteomes" id="UP000174600"/>
    </source>
</evidence>
<evidence type="ECO:0000256" key="9">
    <source>
        <dbReference type="ARBA" id="ARBA00023026"/>
    </source>
</evidence>
<feature type="domain" description="Coronavirus spike (S) glycoprotein S2 subunit heptad repeat 2 (HR2) region profile" evidence="16">
    <location>
        <begin position="1335"/>
        <end position="1434"/>
    </location>
</feature>
<dbReference type="Pfam" id="PF01601">
    <property type="entry name" value="CoV_S2"/>
    <property type="match status" value="1"/>
</dbReference>
<keyword evidence="11 14" id="KW-0472">Membrane</keyword>
<evidence type="ECO:0000256" key="5">
    <source>
        <dbReference type="ARBA" id="ARBA00022844"/>
    </source>
</evidence>
<dbReference type="EMBL" id="KP849472">
    <property type="protein sequence ID" value="AKZ66476.1"/>
    <property type="molecule type" value="Genomic_RNA"/>
</dbReference>
<evidence type="ECO:0000256" key="3">
    <source>
        <dbReference type="ARBA" id="ARBA00022729"/>
    </source>
</evidence>
<keyword evidence="13" id="KW-1160">Virus entry into host cell</keyword>
<feature type="domain" description="Coronavirus spike (S) glycoprotein S2 subunit heptad repeat 1 (HR1) region profile" evidence="15">
    <location>
        <begin position="1071"/>
        <end position="1190"/>
    </location>
</feature>
<keyword evidence="7" id="KW-0261">Viral envelope protein</keyword>
<dbReference type="Proteomes" id="UP000174600">
    <property type="component" value="Segment"/>
</dbReference>
<dbReference type="CDD" id="cd22377">
    <property type="entry name" value="TGEV-like_Spike_SD1-2_S1-S2_S2"/>
    <property type="match status" value="1"/>
</dbReference>
<keyword evidence="10" id="KW-0175">Coiled coil</keyword>
<name>A0A0K2BM62_9ALPC</name>
<dbReference type="InterPro" id="IPR043607">
    <property type="entry name" value="CoV_S1_C"/>
</dbReference>
<reference evidence="17 18" key="1">
    <citation type="journal article" date="2015" name="Virus Res.">
        <title>Full-length genome analysis of canine coronavirus type I.</title>
        <authorList>
            <person name="Decaro N."/>
            <person name="Mari V."/>
            <person name="Elia G."/>
            <person name="Lanave G."/>
            <person name="Dowgier G."/>
            <person name="Colaianni M.L."/>
            <person name="Martella V."/>
            <person name="Buonavoglia C."/>
        </authorList>
    </citation>
    <scope>NUCLEOTIDE SEQUENCE [LARGE SCALE GENOMIC DNA]</scope>
    <source>
        <strain evidence="17">23/03</strain>
    </source>
</reference>
<feature type="transmembrane region" description="Helical" evidence="14">
    <location>
        <begin position="1423"/>
        <end position="1442"/>
    </location>
</feature>
<dbReference type="GO" id="GO:0075509">
    <property type="term" value="P:endocytosis involved in viral entry into host cell"/>
    <property type="evidence" value="ECO:0007669"/>
    <property type="project" value="InterPro"/>
</dbReference>
<protein>
    <submittedName>
        <fullName evidence="17">Spike protein</fullName>
    </submittedName>
</protein>
<dbReference type="Gene3D" id="2.60.40.3130">
    <property type="match status" value="1"/>
</dbReference>
<dbReference type="GO" id="GO:0055036">
    <property type="term" value="C:virion membrane"/>
    <property type="evidence" value="ECO:0007669"/>
    <property type="project" value="UniProtKB-SubCell"/>
</dbReference>
<keyword evidence="12" id="KW-0325">Glycoprotein</keyword>
<dbReference type="GO" id="GO:0044173">
    <property type="term" value="C:host cell endoplasmic reticulum-Golgi intermediate compartment membrane"/>
    <property type="evidence" value="ECO:0007669"/>
    <property type="project" value="UniProtKB-SubCell"/>
</dbReference>
<dbReference type="GO" id="GO:0039654">
    <property type="term" value="P:fusion of virus membrane with host endosome membrane"/>
    <property type="evidence" value="ECO:0007669"/>
    <property type="project" value="InterPro"/>
</dbReference>
<evidence type="ECO:0000256" key="13">
    <source>
        <dbReference type="ARBA" id="ARBA00023296"/>
    </source>
</evidence>
<dbReference type="Pfam" id="PF01600">
    <property type="entry name" value="CoV_S1"/>
    <property type="match status" value="1"/>
</dbReference>
<dbReference type="Gene3D" id="1.20.5.300">
    <property type="match status" value="2"/>
</dbReference>
<keyword evidence="3" id="KW-0732">Signal</keyword>
<keyword evidence="6" id="KW-1043">Host membrane</keyword>
<dbReference type="InterPro" id="IPR044873">
    <property type="entry name" value="Spike_S2_CoV_HR1"/>
</dbReference>
<dbReference type="InterPro" id="IPR044874">
    <property type="entry name" value="Spike_S2_CoV_HR2"/>
</dbReference>
<evidence type="ECO:0000313" key="17">
    <source>
        <dbReference type="EMBL" id="AKZ66476.1"/>
    </source>
</evidence>
<gene>
    <name evidence="17" type="primary">ORF2</name>
</gene>
<keyword evidence="2 14" id="KW-0812">Transmembrane</keyword>
<evidence type="ECO:0000256" key="2">
    <source>
        <dbReference type="ARBA" id="ARBA00022692"/>
    </source>
</evidence>
<dbReference type="PROSITE" id="PS51924">
    <property type="entry name" value="COV_S2_HR2"/>
    <property type="match status" value="1"/>
</dbReference>
<dbReference type="PROSITE" id="PS51923">
    <property type="entry name" value="COV_S2_HR1"/>
    <property type="match status" value="1"/>
</dbReference>
<keyword evidence="1" id="KW-0945">Host-virus interaction</keyword>
<dbReference type="GO" id="GO:0019064">
    <property type="term" value="P:fusion of virus membrane with host plasma membrane"/>
    <property type="evidence" value="ECO:0007669"/>
    <property type="project" value="InterPro"/>
</dbReference>
<dbReference type="GO" id="GO:0016020">
    <property type="term" value="C:membrane"/>
    <property type="evidence" value="ECO:0007669"/>
    <property type="project" value="InterPro"/>
</dbReference>
<evidence type="ECO:0000256" key="6">
    <source>
        <dbReference type="ARBA" id="ARBA00022870"/>
    </source>
</evidence>
<dbReference type="Pfam" id="PF19209">
    <property type="entry name" value="CoV_S1_C"/>
    <property type="match status" value="1"/>
</dbReference>
<evidence type="ECO:0000256" key="4">
    <source>
        <dbReference type="ARBA" id="ARBA00022804"/>
    </source>
</evidence>
<evidence type="ECO:0000256" key="12">
    <source>
        <dbReference type="ARBA" id="ARBA00023180"/>
    </source>
</evidence>
<dbReference type="InterPro" id="IPR002551">
    <property type="entry name" value="Spike_S1_CoV"/>
</dbReference>
<dbReference type="InterPro" id="IPR043473">
    <property type="entry name" value="S2_sf_CoV"/>
</dbReference>
<evidence type="ECO:0000256" key="8">
    <source>
        <dbReference type="ARBA" id="ARBA00022989"/>
    </source>
</evidence>
<dbReference type="Pfam" id="PF19214">
    <property type="entry name" value="CoV_S2_C"/>
    <property type="match status" value="1"/>
</dbReference>